<dbReference type="EMBL" id="QGNW01001925">
    <property type="protein sequence ID" value="RVW28006.1"/>
    <property type="molecule type" value="Genomic_DNA"/>
</dbReference>
<dbReference type="Proteomes" id="UP000288805">
    <property type="component" value="Unassembled WGS sequence"/>
</dbReference>
<gene>
    <name evidence="2" type="ORF">CK203_106196</name>
</gene>
<reference evidence="2 3" key="1">
    <citation type="journal article" date="2018" name="PLoS Genet.">
        <title>Population sequencing reveals clonal diversity and ancestral inbreeding in the grapevine cultivar Chardonnay.</title>
        <authorList>
            <person name="Roach M.J."/>
            <person name="Johnson D.L."/>
            <person name="Bohlmann J."/>
            <person name="van Vuuren H.J."/>
            <person name="Jones S.J."/>
            <person name="Pretorius I.S."/>
            <person name="Schmidt S.A."/>
            <person name="Borneman A.R."/>
        </authorList>
    </citation>
    <scope>NUCLEOTIDE SEQUENCE [LARGE SCALE GENOMIC DNA]</scope>
    <source>
        <strain evidence="3">cv. Chardonnay</strain>
        <tissue evidence="2">Leaf</tissue>
    </source>
</reference>
<proteinExistence type="predicted"/>
<evidence type="ECO:0000256" key="1">
    <source>
        <dbReference type="SAM" id="MobiDB-lite"/>
    </source>
</evidence>
<comment type="caution">
    <text evidence="2">The sequence shown here is derived from an EMBL/GenBank/DDBJ whole genome shotgun (WGS) entry which is preliminary data.</text>
</comment>
<evidence type="ECO:0000313" key="2">
    <source>
        <dbReference type="EMBL" id="RVW28006.1"/>
    </source>
</evidence>
<feature type="region of interest" description="Disordered" evidence="1">
    <location>
        <begin position="62"/>
        <end position="87"/>
    </location>
</feature>
<protein>
    <submittedName>
        <fullName evidence="2">Uncharacterized protein</fullName>
    </submittedName>
</protein>
<organism evidence="2 3">
    <name type="scientific">Vitis vinifera</name>
    <name type="common">Grape</name>
    <dbReference type="NCBI Taxonomy" id="29760"/>
    <lineage>
        <taxon>Eukaryota</taxon>
        <taxon>Viridiplantae</taxon>
        <taxon>Streptophyta</taxon>
        <taxon>Embryophyta</taxon>
        <taxon>Tracheophyta</taxon>
        <taxon>Spermatophyta</taxon>
        <taxon>Magnoliopsida</taxon>
        <taxon>eudicotyledons</taxon>
        <taxon>Gunneridae</taxon>
        <taxon>Pentapetalae</taxon>
        <taxon>rosids</taxon>
        <taxon>Vitales</taxon>
        <taxon>Vitaceae</taxon>
        <taxon>Viteae</taxon>
        <taxon>Vitis</taxon>
    </lineage>
</organism>
<name>A0A438CXT9_VITVI</name>
<evidence type="ECO:0000313" key="3">
    <source>
        <dbReference type="Proteomes" id="UP000288805"/>
    </source>
</evidence>
<sequence length="124" mass="13737">MRSRTSSTPRPIWPSHRLAARRQALRGLDSGVFHALHPIQYPPPTYNKPPWFAAVVPAAVPPPLPNTSNSSSTRPSIGASGFGSQANTLTEPVWDTVKRDLSRIVSNLKLVCFRTRIVKTQERL</sequence>
<feature type="compositionally biased region" description="Low complexity" evidence="1">
    <location>
        <begin position="66"/>
        <end position="76"/>
    </location>
</feature>
<dbReference type="AlphaFoldDB" id="A0A438CXT9"/>
<accession>A0A438CXT9</accession>